<organism evidence="1 2">
    <name type="scientific">Candidatus Desulfatibia profunda</name>
    <dbReference type="NCBI Taxonomy" id="2841695"/>
    <lineage>
        <taxon>Bacteria</taxon>
        <taxon>Pseudomonadati</taxon>
        <taxon>Thermodesulfobacteriota</taxon>
        <taxon>Desulfobacteria</taxon>
        <taxon>Desulfobacterales</taxon>
        <taxon>Desulfobacterales incertae sedis</taxon>
        <taxon>Candidatus Desulfatibia</taxon>
    </lineage>
</organism>
<name>A0A8J6NVS1_9BACT</name>
<accession>A0A8J6NVS1</accession>
<reference evidence="1 2" key="1">
    <citation type="submission" date="2020-08" db="EMBL/GenBank/DDBJ databases">
        <title>Bridging the membrane lipid divide: bacteria of the FCB group superphylum have the potential to synthesize archaeal ether lipids.</title>
        <authorList>
            <person name="Villanueva L."/>
            <person name="Von Meijenfeldt F.A.B."/>
            <person name="Westbye A.B."/>
            <person name="Yadav S."/>
            <person name="Hopmans E.C."/>
            <person name="Dutilh B.E."/>
            <person name="Sinninghe Damste J.S."/>
        </authorList>
    </citation>
    <scope>NUCLEOTIDE SEQUENCE [LARGE SCALE GENOMIC DNA]</scope>
    <source>
        <strain evidence="1">NIOZ-UU30</strain>
    </source>
</reference>
<sequence length="154" mass="17629">MIISAIDPGTFQSAYVEWDGKKITDMVIWPNEDLLHFLSKSSRTSPLVIEMMKSYGNAIGQSTLDTIFWSGRFAQAWGNFHLLARMEVKKHLCNNHRAKDSNIIQALVDRFAYGQPNRGKGTKKHPGFFYGFNKDIWQAFALAVTFYDLNYGKK</sequence>
<proteinExistence type="predicted"/>
<evidence type="ECO:0000313" key="1">
    <source>
        <dbReference type="EMBL" id="MBC8360918.1"/>
    </source>
</evidence>
<evidence type="ECO:0000313" key="2">
    <source>
        <dbReference type="Proteomes" id="UP000603434"/>
    </source>
</evidence>
<dbReference type="Proteomes" id="UP000603434">
    <property type="component" value="Unassembled WGS sequence"/>
</dbReference>
<protein>
    <submittedName>
        <fullName evidence="1">Uncharacterized protein</fullName>
    </submittedName>
</protein>
<dbReference type="AlphaFoldDB" id="A0A8J6NVS1"/>
<dbReference type="EMBL" id="JACNJH010000113">
    <property type="protein sequence ID" value="MBC8360918.1"/>
    <property type="molecule type" value="Genomic_DNA"/>
</dbReference>
<gene>
    <name evidence="1" type="ORF">H8E23_05940</name>
</gene>
<comment type="caution">
    <text evidence="1">The sequence shown here is derived from an EMBL/GenBank/DDBJ whole genome shotgun (WGS) entry which is preliminary data.</text>
</comment>